<evidence type="ECO:0000256" key="1">
    <source>
        <dbReference type="ARBA" id="ARBA00004123"/>
    </source>
</evidence>
<feature type="region of interest" description="Disordered" evidence="10">
    <location>
        <begin position="676"/>
        <end position="774"/>
    </location>
</feature>
<sequence length="1004" mass="109592">MPAAVAGDESAGELLLRAAAMVPLERYAIAALVVASVIMYRFLELHVIGDLLRGFRGGRVELTFHPASEIYHRVVSKSLSLVGTALGASPATEGASPLVPRWLGGLHAARQQRGRREREKNKRRGVGDEPRRDRKEAEVARGSEGGRGGVPSRAVCRGAREAEAACRRGGRAAGHLYTLRDGGTVALDWLLASDLELEDADGFISKDSLTPLAFVVPGLTSDSSAAYVKHVVYSMASKGWNVVVSNHRGLGGVSITVKYLGEEGESTPVAGAVSICSPWDLLATDLFPASLCNDLYDKALAIGLKGYAKLHQPVMARLANWESIKKTVDTYYRRCSSASYVGNVSVPLLCISALDDPLCTREAIPWDECRANKNIVLATTPNGGHLAFFQGLTARRLWWVGATSEFLCALLDSSYTHRQKAQDHVLHSSLESSIDKSPYVNIMEDGMIAPVTNDGTRNDSSPSNQTVDEVTLGDKVGVIQQHEVSTEKHNEHTSGVVNKSSAGSTNQQGEDAYSNKLREMIAPVKRSINQLTRYQGRSIWLLAYIAFSIWSTLGCREGAHRTAKYPKELERSTRRKGQAPSSSYKPTAPGVRNPIFSPGSPNSYPPRIPPFFGAPSSSLYLANDNEPKVGNQVEQNPSLNNLIDWDPQAIVSNLSFLEQKIKQVKDIVQSMSSQENQAAAGSSIQQSGIGNPLGSPMGFGMNANQRPSTNNKTMPDVDKSSDYEELMNSLNTNQDEKDELIKCPNPCGGEGSEPTPMEDHDVKESDDGGEGENLPPGSYVVLQLEKEEILAPHTHFCLICGKGFKRDANLRMHMRGHGDEYKTPAALAKPSKDSSSDHAPVTRYSCPFVGCKRNKEHKKFQPLKTILCVKNHYKRSHCDKSYTCSRCNTKKFSVIADLKTHEKHCGRDKWLCSCGTTFSRKDKLFGHVALFQGHTPALPMDDVKVSEASEQPQGSEAVNEMARNIGYNIPCSSSDGISNLDMKVADDARGYFSPLNFDPCFWCA</sequence>
<keyword evidence="7" id="KW-0804">Transcription</keyword>
<keyword evidence="5" id="KW-0862">Zinc</keyword>
<feature type="domain" description="C2H2-type" evidence="11">
    <location>
        <begin position="795"/>
        <end position="822"/>
    </location>
</feature>
<dbReference type="PANTHER" id="PTHR46352:SF1">
    <property type="entry name" value="PROTEIN SENSITIVE TO PROTON RHIZOTOXICITY 1"/>
    <property type="match status" value="1"/>
</dbReference>
<keyword evidence="6" id="KW-0805">Transcription regulation</keyword>
<feature type="compositionally biased region" description="Basic and acidic residues" evidence="10">
    <location>
        <begin position="114"/>
        <end position="141"/>
    </location>
</feature>
<dbReference type="InterPro" id="IPR044300">
    <property type="entry name" value="STOP1/2"/>
</dbReference>
<feature type="compositionally biased region" description="Polar residues" evidence="10">
    <location>
        <begin position="493"/>
        <end position="509"/>
    </location>
</feature>
<dbReference type="InterPro" id="IPR059161">
    <property type="entry name" value="Znf-C2H2_STOP1/2_3rd"/>
</dbReference>
<keyword evidence="2" id="KW-0479">Metal-binding</keyword>
<accession>A0AAV5E3J4</accession>
<dbReference type="Proteomes" id="UP001054889">
    <property type="component" value="Unassembled WGS sequence"/>
</dbReference>
<dbReference type="GO" id="GO:0008270">
    <property type="term" value="F:zinc ion binding"/>
    <property type="evidence" value="ECO:0007669"/>
    <property type="project" value="UniProtKB-KW"/>
</dbReference>
<evidence type="ECO:0000259" key="11">
    <source>
        <dbReference type="PROSITE" id="PS50157"/>
    </source>
</evidence>
<dbReference type="Pfam" id="PF23115">
    <property type="entry name" value="zf-C2H2_STOP2_3rd"/>
    <property type="match status" value="1"/>
</dbReference>
<keyword evidence="8" id="KW-0539">Nucleus</keyword>
<protein>
    <recommendedName>
        <fullName evidence="11">C2H2-type domain-containing protein</fullName>
    </recommendedName>
</protein>
<dbReference type="PROSITE" id="PS00028">
    <property type="entry name" value="ZINC_FINGER_C2H2_1"/>
    <property type="match status" value="1"/>
</dbReference>
<dbReference type="SMART" id="SM00355">
    <property type="entry name" value="ZnF_C2H2"/>
    <property type="match status" value="3"/>
</dbReference>
<dbReference type="Pfam" id="PF23118">
    <property type="entry name" value="zf-C2H2_STOP2_C"/>
    <property type="match status" value="1"/>
</dbReference>
<dbReference type="AlphaFoldDB" id="A0AAV5E3J4"/>
<evidence type="ECO:0000256" key="5">
    <source>
        <dbReference type="ARBA" id="ARBA00022833"/>
    </source>
</evidence>
<feature type="compositionally biased region" description="Polar residues" evidence="10">
    <location>
        <begin position="676"/>
        <end position="689"/>
    </location>
</feature>
<comment type="caution">
    <text evidence="12">The sequence shown here is derived from an EMBL/GenBank/DDBJ whole genome shotgun (WGS) entry which is preliminary data.</text>
</comment>
<dbReference type="PROSITE" id="PS50157">
    <property type="entry name" value="ZINC_FINGER_C2H2_2"/>
    <property type="match status" value="1"/>
</dbReference>
<reference evidence="12" key="2">
    <citation type="submission" date="2021-12" db="EMBL/GenBank/DDBJ databases">
        <title>Resequencing data analysis of finger millet.</title>
        <authorList>
            <person name="Hatakeyama M."/>
            <person name="Aluri S."/>
            <person name="Balachadran M.T."/>
            <person name="Sivarajan S.R."/>
            <person name="Poveda L."/>
            <person name="Shimizu-Inatsugi R."/>
            <person name="Schlapbach R."/>
            <person name="Sreeman S.M."/>
            <person name="Shimizu K.K."/>
        </authorList>
    </citation>
    <scope>NUCLEOTIDE SEQUENCE</scope>
</reference>
<feature type="region of interest" description="Disordered" evidence="10">
    <location>
        <begin position="108"/>
        <end position="153"/>
    </location>
</feature>
<evidence type="ECO:0000256" key="4">
    <source>
        <dbReference type="ARBA" id="ARBA00022771"/>
    </source>
</evidence>
<keyword evidence="3" id="KW-0677">Repeat</keyword>
<reference evidence="12" key="1">
    <citation type="journal article" date="2018" name="DNA Res.">
        <title>Multiple hybrid de novo genome assembly of finger millet, an orphan allotetraploid crop.</title>
        <authorList>
            <person name="Hatakeyama M."/>
            <person name="Aluri S."/>
            <person name="Balachadran M.T."/>
            <person name="Sivarajan S.R."/>
            <person name="Patrignani A."/>
            <person name="Gruter S."/>
            <person name="Poveda L."/>
            <person name="Shimizu-Inatsugi R."/>
            <person name="Baeten J."/>
            <person name="Francoijs K.J."/>
            <person name="Nataraja K.N."/>
            <person name="Reddy Y.A.N."/>
            <person name="Phadnis S."/>
            <person name="Ravikumar R.L."/>
            <person name="Schlapbach R."/>
            <person name="Sreeman S.M."/>
            <person name="Shimizu K.K."/>
        </authorList>
    </citation>
    <scope>NUCLEOTIDE SEQUENCE</scope>
</reference>
<evidence type="ECO:0000313" key="12">
    <source>
        <dbReference type="EMBL" id="GJN17033.1"/>
    </source>
</evidence>
<keyword evidence="13" id="KW-1185">Reference proteome</keyword>
<evidence type="ECO:0000256" key="2">
    <source>
        <dbReference type="ARBA" id="ARBA00022723"/>
    </source>
</evidence>
<evidence type="ECO:0000256" key="6">
    <source>
        <dbReference type="ARBA" id="ARBA00023015"/>
    </source>
</evidence>
<dbReference type="GO" id="GO:0010044">
    <property type="term" value="P:response to aluminum ion"/>
    <property type="evidence" value="ECO:0007669"/>
    <property type="project" value="InterPro"/>
</dbReference>
<evidence type="ECO:0000256" key="10">
    <source>
        <dbReference type="SAM" id="MobiDB-lite"/>
    </source>
</evidence>
<dbReference type="Gene3D" id="3.30.160.60">
    <property type="entry name" value="Classic Zinc Finger"/>
    <property type="match status" value="1"/>
</dbReference>
<evidence type="ECO:0000313" key="13">
    <source>
        <dbReference type="Proteomes" id="UP001054889"/>
    </source>
</evidence>
<keyword evidence="4 9" id="KW-0863">Zinc-finger</keyword>
<comment type="subcellular location">
    <subcellularLocation>
        <location evidence="1">Nucleus</location>
    </subcellularLocation>
</comment>
<organism evidence="12 13">
    <name type="scientific">Eleusine coracana subsp. coracana</name>
    <dbReference type="NCBI Taxonomy" id="191504"/>
    <lineage>
        <taxon>Eukaryota</taxon>
        <taxon>Viridiplantae</taxon>
        <taxon>Streptophyta</taxon>
        <taxon>Embryophyta</taxon>
        <taxon>Tracheophyta</taxon>
        <taxon>Spermatophyta</taxon>
        <taxon>Magnoliopsida</taxon>
        <taxon>Liliopsida</taxon>
        <taxon>Poales</taxon>
        <taxon>Poaceae</taxon>
        <taxon>PACMAD clade</taxon>
        <taxon>Chloridoideae</taxon>
        <taxon>Cynodonteae</taxon>
        <taxon>Eleusininae</taxon>
        <taxon>Eleusine</taxon>
    </lineage>
</organism>
<evidence type="ECO:0000256" key="7">
    <source>
        <dbReference type="ARBA" id="ARBA00023163"/>
    </source>
</evidence>
<evidence type="ECO:0000256" key="9">
    <source>
        <dbReference type="PROSITE-ProRule" id="PRU00042"/>
    </source>
</evidence>
<dbReference type="InterPro" id="IPR013087">
    <property type="entry name" value="Znf_C2H2_type"/>
</dbReference>
<name>A0AAV5E3J4_ELECO</name>
<dbReference type="SUPFAM" id="SSF53474">
    <property type="entry name" value="alpha/beta-Hydrolases"/>
    <property type="match status" value="1"/>
</dbReference>
<evidence type="ECO:0000256" key="8">
    <source>
        <dbReference type="ARBA" id="ARBA00023242"/>
    </source>
</evidence>
<dbReference type="InterPro" id="IPR058196">
    <property type="entry name" value="zf-C2H2_STOP1/2_C"/>
</dbReference>
<feature type="compositionally biased region" description="Basic and acidic residues" evidence="10">
    <location>
        <begin position="757"/>
        <end position="766"/>
    </location>
</feature>
<evidence type="ECO:0000256" key="3">
    <source>
        <dbReference type="ARBA" id="ARBA00022737"/>
    </source>
</evidence>
<feature type="region of interest" description="Disordered" evidence="10">
    <location>
        <begin position="566"/>
        <end position="608"/>
    </location>
</feature>
<gene>
    <name evidence="12" type="primary">gb04071</name>
    <name evidence="12" type="ORF">PR202_gb04071</name>
</gene>
<feature type="compositionally biased region" description="Polar residues" evidence="10">
    <location>
        <begin position="702"/>
        <end position="713"/>
    </location>
</feature>
<dbReference type="PANTHER" id="PTHR46352">
    <property type="entry name" value="PROTEIN SENSITIVE TO PROTON RHIZOTOXICITY 1"/>
    <property type="match status" value="1"/>
</dbReference>
<feature type="region of interest" description="Disordered" evidence="10">
    <location>
        <begin position="484"/>
        <end position="510"/>
    </location>
</feature>
<dbReference type="EMBL" id="BQKI01000073">
    <property type="protein sequence ID" value="GJN17033.1"/>
    <property type="molecule type" value="Genomic_DNA"/>
</dbReference>
<dbReference type="InterPro" id="IPR029058">
    <property type="entry name" value="AB_hydrolase_fold"/>
</dbReference>
<dbReference type="GO" id="GO:0010447">
    <property type="term" value="P:response to acidic pH"/>
    <property type="evidence" value="ECO:0007669"/>
    <property type="project" value="InterPro"/>
</dbReference>
<proteinExistence type="predicted"/>